<comment type="caution">
    <text evidence="2">The sequence shown here is derived from an EMBL/GenBank/DDBJ whole genome shotgun (WGS) entry which is preliminary data.</text>
</comment>
<evidence type="ECO:0000313" key="3">
    <source>
        <dbReference type="Proteomes" id="UP000050525"/>
    </source>
</evidence>
<protein>
    <submittedName>
        <fullName evidence="2">Uncharacterized protein</fullName>
    </submittedName>
</protein>
<dbReference type="AlphaFoldDB" id="A0A151M4Z0"/>
<dbReference type="Proteomes" id="UP000050525">
    <property type="component" value="Unassembled WGS sequence"/>
</dbReference>
<evidence type="ECO:0000256" key="1">
    <source>
        <dbReference type="SAM" id="MobiDB-lite"/>
    </source>
</evidence>
<keyword evidence="3" id="KW-1185">Reference proteome</keyword>
<organism evidence="2 3">
    <name type="scientific">Alligator mississippiensis</name>
    <name type="common">American alligator</name>
    <dbReference type="NCBI Taxonomy" id="8496"/>
    <lineage>
        <taxon>Eukaryota</taxon>
        <taxon>Metazoa</taxon>
        <taxon>Chordata</taxon>
        <taxon>Craniata</taxon>
        <taxon>Vertebrata</taxon>
        <taxon>Euteleostomi</taxon>
        <taxon>Archelosauria</taxon>
        <taxon>Archosauria</taxon>
        <taxon>Crocodylia</taxon>
        <taxon>Alligatoridae</taxon>
        <taxon>Alligatorinae</taxon>
        <taxon>Alligator</taxon>
    </lineage>
</organism>
<reference evidence="2 3" key="1">
    <citation type="journal article" date="2012" name="Genome Biol.">
        <title>Sequencing three crocodilian genomes to illuminate the evolution of archosaurs and amniotes.</title>
        <authorList>
            <person name="St John J.A."/>
            <person name="Braun E.L."/>
            <person name="Isberg S.R."/>
            <person name="Miles L.G."/>
            <person name="Chong A.Y."/>
            <person name="Gongora J."/>
            <person name="Dalzell P."/>
            <person name="Moran C."/>
            <person name="Bed'hom B."/>
            <person name="Abzhanov A."/>
            <person name="Burgess S.C."/>
            <person name="Cooksey A.M."/>
            <person name="Castoe T.A."/>
            <person name="Crawford N.G."/>
            <person name="Densmore L.D."/>
            <person name="Drew J.C."/>
            <person name="Edwards S.V."/>
            <person name="Faircloth B.C."/>
            <person name="Fujita M.K."/>
            <person name="Greenwold M.J."/>
            <person name="Hoffmann F.G."/>
            <person name="Howard J.M."/>
            <person name="Iguchi T."/>
            <person name="Janes D.E."/>
            <person name="Khan S.Y."/>
            <person name="Kohno S."/>
            <person name="de Koning A.J."/>
            <person name="Lance S.L."/>
            <person name="McCarthy F.M."/>
            <person name="McCormack J.E."/>
            <person name="Merchant M.E."/>
            <person name="Peterson D.G."/>
            <person name="Pollock D.D."/>
            <person name="Pourmand N."/>
            <person name="Raney B.J."/>
            <person name="Roessler K.A."/>
            <person name="Sanford J.R."/>
            <person name="Sawyer R.H."/>
            <person name="Schmidt C.J."/>
            <person name="Triplett E.W."/>
            <person name="Tuberville T.D."/>
            <person name="Venegas-Anaya M."/>
            <person name="Howard J.T."/>
            <person name="Jarvis E.D."/>
            <person name="Guillette L.J.Jr."/>
            <person name="Glenn T.C."/>
            <person name="Green R.E."/>
            <person name="Ray D.A."/>
        </authorList>
    </citation>
    <scope>NUCLEOTIDE SEQUENCE [LARGE SCALE GENOMIC DNA]</scope>
    <source>
        <strain evidence="2">KSC_2009_1</strain>
    </source>
</reference>
<name>A0A151M4Z0_ALLMI</name>
<sequence length="72" mass="7579">MSWEASRVTCHGLRAARAFAADPTCFLLNGRCCGWKRSDNSLSLAELAKARAAASQEETPPSPAGASGSLRL</sequence>
<proteinExistence type="predicted"/>
<feature type="region of interest" description="Disordered" evidence="1">
    <location>
        <begin position="51"/>
        <end position="72"/>
    </location>
</feature>
<evidence type="ECO:0000313" key="2">
    <source>
        <dbReference type="EMBL" id="KYO19592.1"/>
    </source>
</evidence>
<gene>
    <name evidence="2" type="ORF">Y1Q_0007514</name>
</gene>
<accession>A0A151M4Z0</accession>
<dbReference type="EMBL" id="AKHW03006584">
    <property type="protein sequence ID" value="KYO19592.1"/>
    <property type="molecule type" value="Genomic_DNA"/>
</dbReference>